<comment type="caution">
    <text evidence="2">The sequence shown here is derived from an EMBL/GenBank/DDBJ whole genome shotgun (WGS) entry which is preliminary data.</text>
</comment>
<evidence type="ECO:0000256" key="1">
    <source>
        <dbReference type="SAM" id="MobiDB-lite"/>
    </source>
</evidence>
<feature type="region of interest" description="Disordered" evidence="1">
    <location>
        <begin position="92"/>
        <end position="145"/>
    </location>
</feature>
<name>A0ABD2WAH6_9HYME</name>
<dbReference type="Proteomes" id="UP001627154">
    <property type="component" value="Unassembled WGS sequence"/>
</dbReference>
<dbReference type="AlphaFoldDB" id="A0ABD2WAH6"/>
<organism evidence="2 3">
    <name type="scientific">Trichogramma kaykai</name>
    <dbReference type="NCBI Taxonomy" id="54128"/>
    <lineage>
        <taxon>Eukaryota</taxon>
        <taxon>Metazoa</taxon>
        <taxon>Ecdysozoa</taxon>
        <taxon>Arthropoda</taxon>
        <taxon>Hexapoda</taxon>
        <taxon>Insecta</taxon>
        <taxon>Pterygota</taxon>
        <taxon>Neoptera</taxon>
        <taxon>Endopterygota</taxon>
        <taxon>Hymenoptera</taxon>
        <taxon>Apocrita</taxon>
        <taxon>Proctotrupomorpha</taxon>
        <taxon>Chalcidoidea</taxon>
        <taxon>Trichogrammatidae</taxon>
        <taxon>Trichogramma</taxon>
    </lineage>
</organism>
<sequence length="145" mass="16328">MAIWSVLQLLDLPQPNMNILLESANNFHHIWNLPHCIGALDVCHMEIKRPHYSGTRYWSNKKYYSTTLQALVDARQRLGGLRLLENGRGTLGNAKQVAGSMGPVDEGPMDTSTDPKYQSVDREEARRAELPPHAALDRARLLQTP</sequence>
<keyword evidence="3" id="KW-1185">Reference proteome</keyword>
<accession>A0ABD2WAH6</accession>
<evidence type="ECO:0000313" key="2">
    <source>
        <dbReference type="EMBL" id="KAL3389487.1"/>
    </source>
</evidence>
<reference evidence="2 3" key="1">
    <citation type="journal article" date="2024" name="bioRxiv">
        <title>A reference genome for Trichogramma kaykai: A tiny desert-dwelling parasitoid wasp with competing sex-ratio distorters.</title>
        <authorList>
            <person name="Culotta J."/>
            <person name="Lindsey A.R."/>
        </authorList>
    </citation>
    <scope>NUCLEOTIDE SEQUENCE [LARGE SCALE GENOMIC DNA]</scope>
    <source>
        <strain evidence="2 3">KSX58</strain>
    </source>
</reference>
<evidence type="ECO:0000313" key="3">
    <source>
        <dbReference type="Proteomes" id="UP001627154"/>
    </source>
</evidence>
<proteinExistence type="predicted"/>
<evidence type="ECO:0008006" key="4">
    <source>
        <dbReference type="Google" id="ProtNLM"/>
    </source>
</evidence>
<feature type="compositionally biased region" description="Basic and acidic residues" evidence="1">
    <location>
        <begin position="119"/>
        <end position="145"/>
    </location>
</feature>
<dbReference type="EMBL" id="JBJJXI010000123">
    <property type="protein sequence ID" value="KAL3389487.1"/>
    <property type="molecule type" value="Genomic_DNA"/>
</dbReference>
<gene>
    <name evidence="2" type="ORF">TKK_015698</name>
</gene>
<protein>
    <recommendedName>
        <fullName evidence="4">DDE Tnp4 domain-containing protein</fullName>
    </recommendedName>
</protein>